<dbReference type="GO" id="GO:0009307">
    <property type="term" value="P:DNA restriction-modification system"/>
    <property type="evidence" value="ECO:0007669"/>
    <property type="project" value="UniProtKB-KW"/>
</dbReference>
<dbReference type="AlphaFoldDB" id="A0A1Z4UYB0"/>
<dbReference type="InterPro" id="IPR044946">
    <property type="entry name" value="Restrct_endonuc_typeI_TRD_sf"/>
</dbReference>
<dbReference type="SUPFAM" id="SSF116734">
    <property type="entry name" value="DNA methylase specificity domain"/>
    <property type="match status" value="1"/>
</dbReference>
<dbReference type="Gene3D" id="1.10.287.1120">
    <property type="entry name" value="Bipartite methylase S protein"/>
    <property type="match status" value="1"/>
</dbReference>
<organism evidence="3 4">
    <name type="scientific">Dolichospermum compactum NIES-806</name>
    <dbReference type="NCBI Taxonomy" id="1973481"/>
    <lineage>
        <taxon>Bacteria</taxon>
        <taxon>Bacillati</taxon>
        <taxon>Cyanobacteriota</taxon>
        <taxon>Cyanophyceae</taxon>
        <taxon>Nostocales</taxon>
        <taxon>Aphanizomenonaceae</taxon>
        <taxon>Dolichospermum</taxon>
        <taxon>Dolichospermum compactum</taxon>
    </lineage>
</organism>
<keyword evidence="4" id="KW-1185">Reference proteome</keyword>
<reference evidence="3 4" key="1">
    <citation type="submission" date="2017-06" db="EMBL/GenBank/DDBJ databases">
        <title>Genome sequencing of cyanobaciteial culture collection at National Institute for Environmental Studies (NIES).</title>
        <authorList>
            <person name="Hirose Y."/>
            <person name="Shimura Y."/>
            <person name="Fujisawa T."/>
            <person name="Nakamura Y."/>
            <person name="Kawachi M."/>
        </authorList>
    </citation>
    <scope>NUCLEOTIDE SEQUENCE [LARGE SCALE GENOMIC DNA]</scope>
    <source>
        <strain evidence="3 4">NIES-806</strain>
    </source>
</reference>
<dbReference type="Gene3D" id="3.90.220.20">
    <property type="entry name" value="DNA methylase specificity domains"/>
    <property type="match status" value="1"/>
</dbReference>
<gene>
    <name evidence="3" type="ORF">NIES806_03470</name>
</gene>
<dbReference type="Proteomes" id="UP000218702">
    <property type="component" value="Chromosome"/>
</dbReference>
<evidence type="ECO:0008006" key="5">
    <source>
        <dbReference type="Google" id="ProtNLM"/>
    </source>
</evidence>
<dbReference type="EMBL" id="AP018316">
    <property type="protein sequence ID" value="BAZ84164.1"/>
    <property type="molecule type" value="Genomic_DNA"/>
</dbReference>
<dbReference type="OrthoDB" id="9815652at2"/>
<proteinExistence type="predicted"/>
<sequence length="88" mass="10175">MSFSHFTKRNTPHFYFVYLLTLNRNIVHPVLFPLPKEEEQKEIADILKSGDTKIQALEKEISLTDELFQAALEKLMTGKLSTQPLIEV</sequence>
<keyword evidence="2" id="KW-0238">DNA-binding</keyword>
<keyword evidence="1" id="KW-0680">Restriction system</keyword>
<accession>A0A1Z4UYB0</accession>
<protein>
    <recommendedName>
        <fullName evidence="5">Type I restriction modification DNA specificity domain-containing protein</fullName>
    </recommendedName>
</protein>
<dbReference type="GO" id="GO:0003677">
    <property type="term" value="F:DNA binding"/>
    <property type="evidence" value="ECO:0007669"/>
    <property type="project" value="UniProtKB-KW"/>
</dbReference>
<evidence type="ECO:0000256" key="1">
    <source>
        <dbReference type="ARBA" id="ARBA00022747"/>
    </source>
</evidence>
<evidence type="ECO:0000313" key="3">
    <source>
        <dbReference type="EMBL" id="BAZ84164.1"/>
    </source>
</evidence>
<evidence type="ECO:0000313" key="4">
    <source>
        <dbReference type="Proteomes" id="UP000218702"/>
    </source>
</evidence>
<name>A0A1Z4UYB0_9CYAN</name>
<dbReference type="RefSeq" id="WP_096663208.1">
    <property type="nucleotide sequence ID" value="NZ_AP018316.1"/>
</dbReference>
<evidence type="ECO:0000256" key="2">
    <source>
        <dbReference type="ARBA" id="ARBA00023125"/>
    </source>
</evidence>
<dbReference type="KEGG" id="dcm:NIES806_03470"/>